<keyword evidence="3" id="KW-1185">Reference proteome</keyword>
<feature type="compositionally biased region" description="Basic residues" evidence="1">
    <location>
        <begin position="95"/>
        <end position="106"/>
    </location>
</feature>
<gene>
    <name evidence="2" type="primary">Vigan.05G195600</name>
    <name evidence="2" type="ORF">VIGAN_05195600</name>
</gene>
<dbReference type="Proteomes" id="UP000291084">
    <property type="component" value="Chromosome 5"/>
</dbReference>
<protein>
    <submittedName>
        <fullName evidence="2">Uncharacterized protein</fullName>
    </submittedName>
</protein>
<feature type="region of interest" description="Disordered" evidence="1">
    <location>
        <begin position="95"/>
        <end position="120"/>
    </location>
</feature>
<dbReference type="EMBL" id="AP015038">
    <property type="protein sequence ID" value="BAT88456.1"/>
    <property type="molecule type" value="Genomic_DNA"/>
</dbReference>
<organism evidence="2 3">
    <name type="scientific">Vigna angularis var. angularis</name>
    <dbReference type="NCBI Taxonomy" id="157739"/>
    <lineage>
        <taxon>Eukaryota</taxon>
        <taxon>Viridiplantae</taxon>
        <taxon>Streptophyta</taxon>
        <taxon>Embryophyta</taxon>
        <taxon>Tracheophyta</taxon>
        <taxon>Spermatophyta</taxon>
        <taxon>Magnoliopsida</taxon>
        <taxon>eudicotyledons</taxon>
        <taxon>Gunneridae</taxon>
        <taxon>Pentapetalae</taxon>
        <taxon>rosids</taxon>
        <taxon>fabids</taxon>
        <taxon>Fabales</taxon>
        <taxon>Fabaceae</taxon>
        <taxon>Papilionoideae</taxon>
        <taxon>50 kb inversion clade</taxon>
        <taxon>NPAAA clade</taxon>
        <taxon>indigoferoid/millettioid clade</taxon>
        <taxon>Phaseoleae</taxon>
        <taxon>Vigna</taxon>
    </lineage>
</organism>
<feature type="compositionally biased region" description="Polar residues" evidence="1">
    <location>
        <begin position="110"/>
        <end position="120"/>
    </location>
</feature>
<dbReference type="AlphaFoldDB" id="A0A0S3S6H8"/>
<evidence type="ECO:0000313" key="3">
    <source>
        <dbReference type="Proteomes" id="UP000291084"/>
    </source>
</evidence>
<proteinExistence type="predicted"/>
<evidence type="ECO:0000313" key="2">
    <source>
        <dbReference type="EMBL" id="BAT88456.1"/>
    </source>
</evidence>
<accession>A0A0S3S6H8</accession>
<reference evidence="2 3" key="1">
    <citation type="journal article" date="2015" name="Sci. Rep.">
        <title>The power of single molecule real-time sequencing technology in the de novo assembly of a eukaryotic genome.</title>
        <authorList>
            <person name="Sakai H."/>
            <person name="Naito K."/>
            <person name="Ogiso-Tanaka E."/>
            <person name="Takahashi Y."/>
            <person name="Iseki K."/>
            <person name="Muto C."/>
            <person name="Satou K."/>
            <person name="Teruya K."/>
            <person name="Shiroma A."/>
            <person name="Shimoji M."/>
            <person name="Hirano T."/>
            <person name="Itoh T."/>
            <person name="Kaga A."/>
            <person name="Tomooka N."/>
        </authorList>
    </citation>
    <scope>NUCLEOTIDE SEQUENCE [LARGE SCALE GENOMIC DNA]</scope>
    <source>
        <strain evidence="3">cv. Shumari</strain>
    </source>
</reference>
<name>A0A0S3S6H8_PHAAN</name>
<sequence length="209" mass="23819">MKIVKLCSNLKLSEVSDTERLHASAHHSYHLADLAVAHHRYSSTPLVPLQSREPPPSESRHTPIIFFVNQSTKSQKPKQRKPIRKIIFARLHHHHPCRSKSHRHQRHEPQSAQSKQPSRTTQIANLYDHCDTDRVRPILPRDTMDTVARTFRPCPSITASAPRHLCLLHYRITSSVFLSIRSQDSISSTLQLQALKLSLPTITGLAKPN</sequence>
<evidence type="ECO:0000256" key="1">
    <source>
        <dbReference type="SAM" id="MobiDB-lite"/>
    </source>
</evidence>